<evidence type="ECO:0000256" key="1">
    <source>
        <dbReference type="SAM" id="MobiDB-lite"/>
    </source>
</evidence>
<feature type="compositionally biased region" description="Basic and acidic residues" evidence="1">
    <location>
        <begin position="91"/>
        <end position="107"/>
    </location>
</feature>
<comment type="caution">
    <text evidence="2">The sequence shown here is derived from an EMBL/GenBank/DDBJ whole genome shotgun (WGS) entry which is preliminary data.</text>
</comment>
<dbReference type="AlphaFoldDB" id="A0A8H7K2E3"/>
<dbReference type="EMBL" id="JADCTT010000024">
    <property type="protein sequence ID" value="KAF9742099.1"/>
    <property type="molecule type" value="Genomic_DNA"/>
</dbReference>
<sequence length="626" mass="70147">MPWSCSECGTAGLSFELDIACSVCSHTRCLNCYAYGQASGKGSVGGGGQHNQQSQQSQQNQQNQQTQQTQQNQQTQQTQQTQQNQQSQQKVELKKDSGYESQSRHETLPGLPEANVKTIEDEHGLGQMPSDITAPLEQDLESLQSDESDIRSQSSVETTNDVMSAKALLGIALIEHAQFREIAEELINEIGKQRFSENLRRSLKLFYRSLLEEAKDERGRATARLLRSKRGRARISNQIAGNLGDKEEDEIPRFEISRGGMNRIETWLATVSKGQHSLEEKGISRSDNDIWSSSDDDEPRNVRALKDSILGSQSLKLLLRDLLLLYLPIDLRGVFKSISRKNIQLLYVQESSFLDKTKLWVEHATQARWNWWPLEQPKRSLRSGESRILWQCTCGANQWHNISDKQGEVTREILDLSPDVPVFASSCAAKISRPSLLTTSESILQAPNLSRAGEAYTPTSARAQSSTTPSSGTSNANSTIPGTKQTPSKGTILASQQSHGSKGGRARSPTAAHYILLGAQGPARTLTPAEVHVNDQSTDSSVFHDLRERYEIRRGFWRMWFSIWRLEYCHVAKFNRLSLSRMTSEERELPSDATYEYAPVTGPRVRRTPDIDTYVPDNMVCLQAYV</sequence>
<feature type="region of interest" description="Disordered" evidence="1">
    <location>
        <begin position="41"/>
        <end position="115"/>
    </location>
</feature>
<protein>
    <submittedName>
        <fullName evidence="2">Uncharacterized protein</fullName>
    </submittedName>
</protein>
<reference evidence="2" key="1">
    <citation type="submission" date="2020-10" db="EMBL/GenBank/DDBJ databases">
        <title>High-Quality Genome Resource of Clonostachys rosea strain S41 by Oxford Nanopore Long-Read Sequencing.</title>
        <authorList>
            <person name="Wang H."/>
        </authorList>
    </citation>
    <scope>NUCLEOTIDE SEQUENCE</scope>
    <source>
        <strain evidence="2">S41</strain>
    </source>
</reference>
<organism evidence="2 3">
    <name type="scientific">Bionectria ochroleuca</name>
    <name type="common">Gliocladium roseum</name>
    <dbReference type="NCBI Taxonomy" id="29856"/>
    <lineage>
        <taxon>Eukaryota</taxon>
        <taxon>Fungi</taxon>
        <taxon>Dikarya</taxon>
        <taxon>Ascomycota</taxon>
        <taxon>Pezizomycotina</taxon>
        <taxon>Sordariomycetes</taxon>
        <taxon>Hypocreomycetidae</taxon>
        <taxon>Hypocreales</taxon>
        <taxon>Bionectriaceae</taxon>
        <taxon>Clonostachys</taxon>
    </lineage>
</organism>
<evidence type="ECO:0000313" key="2">
    <source>
        <dbReference type="EMBL" id="KAF9742099.1"/>
    </source>
</evidence>
<dbReference type="Proteomes" id="UP000616885">
    <property type="component" value="Unassembled WGS sequence"/>
</dbReference>
<feature type="compositionally biased region" description="Low complexity" evidence="1">
    <location>
        <begin position="51"/>
        <end position="89"/>
    </location>
</feature>
<evidence type="ECO:0000313" key="3">
    <source>
        <dbReference type="Proteomes" id="UP000616885"/>
    </source>
</evidence>
<gene>
    <name evidence="2" type="ORF">IM811_009733</name>
</gene>
<accession>A0A8H7K2E3</accession>
<proteinExistence type="predicted"/>
<feature type="compositionally biased region" description="Polar residues" evidence="1">
    <location>
        <begin position="457"/>
        <end position="500"/>
    </location>
</feature>
<feature type="region of interest" description="Disordered" evidence="1">
    <location>
        <begin position="456"/>
        <end position="507"/>
    </location>
</feature>
<name>A0A8H7K2E3_BIOOC</name>